<reference evidence="2 3" key="1">
    <citation type="journal article" date="2014" name="PLoS Genet.">
        <title>Phylogenetically driven sequencing of extremely halophilic archaea reveals strategies for static and dynamic osmo-response.</title>
        <authorList>
            <person name="Becker E.A."/>
            <person name="Seitzer P.M."/>
            <person name="Tritt A."/>
            <person name="Larsen D."/>
            <person name="Krusor M."/>
            <person name="Yao A.I."/>
            <person name="Wu D."/>
            <person name="Madern D."/>
            <person name="Eisen J.A."/>
            <person name="Darling A.E."/>
            <person name="Facciotti M.T."/>
        </authorList>
    </citation>
    <scope>NUCLEOTIDE SEQUENCE [LARGE SCALE GENOMIC DNA]</scope>
    <source>
        <strain evidence="2 3">DSM 5350</strain>
    </source>
</reference>
<keyword evidence="1" id="KW-1133">Transmembrane helix</keyword>
<organism evidence="2 3">
    <name type="scientific">Halococcus saccharolyticus DSM 5350</name>
    <dbReference type="NCBI Taxonomy" id="1227455"/>
    <lineage>
        <taxon>Archaea</taxon>
        <taxon>Methanobacteriati</taxon>
        <taxon>Methanobacteriota</taxon>
        <taxon>Stenosarchaea group</taxon>
        <taxon>Halobacteria</taxon>
        <taxon>Halobacteriales</taxon>
        <taxon>Halococcaceae</taxon>
        <taxon>Halococcus</taxon>
    </lineage>
</organism>
<evidence type="ECO:0008006" key="4">
    <source>
        <dbReference type="Google" id="ProtNLM"/>
    </source>
</evidence>
<gene>
    <name evidence="2" type="ORF">C449_06815</name>
</gene>
<name>M0MHY4_9EURY</name>
<feature type="transmembrane region" description="Helical" evidence="1">
    <location>
        <begin position="21"/>
        <end position="41"/>
    </location>
</feature>
<dbReference type="Proteomes" id="UP000011669">
    <property type="component" value="Unassembled WGS sequence"/>
</dbReference>
<dbReference type="InParanoid" id="M0MHY4"/>
<dbReference type="STRING" id="1227455.C449_06815"/>
<dbReference type="RefSeq" id="WP_006077221.1">
    <property type="nucleotide sequence ID" value="NZ_AOMD01000018.1"/>
</dbReference>
<feature type="transmembrane region" description="Helical" evidence="1">
    <location>
        <begin position="113"/>
        <end position="134"/>
    </location>
</feature>
<comment type="caution">
    <text evidence="2">The sequence shown here is derived from an EMBL/GenBank/DDBJ whole genome shotgun (WGS) entry which is preliminary data.</text>
</comment>
<feature type="transmembrane region" description="Helical" evidence="1">
    <location>
        <begin position="47"/>
        <end position="68"/>
    </location>
</feature>
<evidence type="ECO:0000256" key="1">
    <source>
        <dbReference type="SAM" id="Phobius"/>
    </source>
</evidence>
<dbReference type="InterPro" id="IPR019235">
    <property type="entry name" value="DUF2178_TM"/>
</dbReference>
<evidence type="ECO:0000313" key="3">
    <source>
        <dbReference type="Proteomes" id="UP000011669"/>
    </source>
</evidence>
<dbReference type="PATRIC" id="fig|1227455.4.peg.1388"/>
<keyword evidence="3" id="KW-1185">Reference proteome</keyword>
<sequence>MSRSDSSGRDRLSKRRRYRRLSVGCAIGGTLGFVAAANAGYPLVGVGLYWLGFLVLLGIWRGTAVSLFDERDAALERRASHITLNVIAVAGIAGWPALLVLEETGYYTIPSALEGALFGYAVLFGVFGIAYLWVRYRP</sequence>
<evidence type="ECO:0000313" key="2">
    <source>
        <dbReference type="EMBL" id="EMA45316.1"/>
    </source>
</evidence>
<dbReference type="OrthoDB" id="324434at2157"/>
<dbReference type="EMBL" id="AOMD01000018">
    <property type="protein sequence ID" value="EMA45316.1"/>
    <property type="molecule type" value="Genomic_DNA"/>
</dbReference>
<dbReference type="Pfam" id="PF09946">
    <property type="entry name" value="DUF2178"/>
    <property type="match status" value="1"/>
</dbReference>
<feature type="transmembrane region" description="Helical" evidence="1">
    <location>
        <begin position="80"/>
        <end position="101"/>
    </location>
</feature>
<proteinExistence type="predicted"/>
<dbReference type="AlphaFoldDB" id="M0MHY4"/>
<accession>M0MHY4</accession>
<keyword evidence="1" id="KW-0472">Membrane</keyword>
<keyword evidence="1" id="KW-0812">Transmembrane</keyword>
<protein>
    <recommendedName>
        <fullName evidence="4">DUF2178 domain-containing protein</fullName>
    </recommendedName>
</protein>